<sequence>MRFLAIDVGEKRIGLAITDPTNTIALEHSVVSPDQFKEKLQELFETEGVGAIVVGRPRNLNGDLGPQSKKIEDFIKKEVVGINIEIIWEDESLTSKMAEDELKRKGYSGKEIKEKVDVVAARIILESYLRRI</sequence>
<dbReference type="SUPFAM" id="SSF53098">
    <property type="entry name" value="Ribonuclease H-like"/>
    <property type="match status" value="1"/>
</dbReference>
<dbReference type="GO" id="GO:0000967">
    <property type="term" value="P:rRNA 5'-end processing"/>
    <property type="evidence" value="ECO:0007669"/>
    <property type="project" value="UniProtKB-UniRule"/>
</dbReference>
<keyword evidence="3 5" id="KW-0540">Nuclease</keyword>
<dbReference type="InterPro" id="IPR005227">
    <property type="entry name" value="YqgF"/>
</dbReference>
<evidence type="ECO:0000256" key="1">
    <source>
        <dbReference type="ARBA" id="ARBA00022490"/>
    </source>
</evidence>
<proteinExistence type="inferred from homology"/>
<dbReference type="HAMAP" id="MF_00651">
    <property type="entry name" value="Nuclease_YqgF"/>
    <property type="match status" value="1"/>
</dbReference>
<dbReference type="Gene3D" id="3.30.420.140">
    <property type="entry name" value="YqgF/RNase H-like domain"/>
    <property type="match status" value="1"/>
</dbReference>
<evidence type="ECO:0000256" key="5">
    <source>
        <dbReference type="HAMAP-Rule" id="MF_00651"/>
    </source>
</evidence>
<evidence type="ECO:0000313" key="7">
    <source>
        <dbReference type="EMBL" id="KKQ93380.1"/>
    </source>
</evidence>
<comment type="caution">
    <text evidence="7">The sequence shown here is derived from an EMBL/GenBank/DDBJ whole genome shotgun (WGS) entry which is preliminary data.</text>
</comment>
<dbReference type="InterPro" id="IPR037027">
    <property type="entry name" value="YqgF/RNaseH-like_dom_sf"/>
</dbReference>
<dbReference type="PANTHER" id="PTHR33317">
    <property type="entry name" value="POLYNUCLEOTIDYL TRANSFERASE, RIBONUCLEASE H-LIKE SUPERFAMILY PROTEIN"/>
    <property type="match status" value="1"/>
</dbReference>
<dbReference type="Proteomes" id="UP000034207">
    <property type="component" value="Unassembled WGS sequence"/>
</dbReference>
<comment type="similarity">
    <text evidence="5">Belongs to the YqgF HJR family.</text>
</comment>
<reference evidence="7 8" key="1">
    <citation type="journal article" date="2015" name="Nature">
        <title>rRNA introns, odd ribosomes, and small enigmatic genomes across a large radiation of phyla.</title>
        <authorList>
            <person name="Brown C.T."/>
            <person name="Hug L.A."/>
            <person name="Thomas B.C."/>
            <person name="Sharon I."/>
            <person name="Castelle C.J."/>
            <person name="Singh A."/>
            <person name="Wilkins M.J."/>
            <person name="Williams K.H."/>
            <person name="Banfield J.F."/>
        </authorList>
    </citation>
    <scope>NUCLEOTIDE SEQUENCE [LARGE SCALE GENOMIC DNA]</scope>
</reference>
<evidence type="ECO:0000313" key="8">
    <source>
        <dbReference type="Proteomes" id="UP000034207"/>
    </source>
</evidence>
<comment type="subcellular location">
    <subcellularLocation>
        <location evidence="5">Cytoplasm</location>
    </subcellularLocation>
</comment>
<dbReference type="GO" id="GO:0016788">
    <property type="term" value="F:hydrolase activity, acting on ester bonds"/>
    <property type="evidence" value="ECO:0007669"/>
    <property type="project" value="UniProtKB-UniRule"/>
</dbReference>
<dbReference type="STRING" id="1618345.UT18_C0021G0004"/>
<dbReference type="SMART" id="SM00732">
    <property type="entry name" value="YqgFc"/>
    <property type="match status" value="1"/>
</dbReference>
<dbReference type="Pfam" id="PF03652">
    <property type="entry name" value="RuvX"/>
    <property type="match status" value="1"/>
</dbReference>
<keyword evidence="2 5" id="KW-0690">Ribosome biogenesis</keyword>
<dbReference type="PANTHER" id="PTHR33317:SF4">
    <property type="entry name" value="POLYNUCLEOTIDYL TRANSFERASE, RIBONUCLEASE H-LIKE SUPERFAMILY PROTEIN"/>
    <property type="match status" value="1"/>
</dbReference>
<dbReference type="GO" id="GO:0005829">
    <property type="term" value="C:cytosol"/>
    <property type="evidence" value="ECO:0007669"/>
    <property type="project" value="TreeGrafter"/>
</dbReference>
<protein>
    <recommendedName>
        <fullName evidence="5">Putative pre-16S rRNA nuclease</fullName>
        <ecNumber evidence="5">3.1.-.-</ecNumber>
    </recommendedName>
</protein>
<evidence type="ECO:0000256" key="2">
    <source>
        <dbReference type="ARBA" id="ARBA00022517"/>
    </source>
</evidence>
<dbReference type="GO" id="GO:0004518">
    <property type="term" value="F:nuclease activity"/>
    <property type="evidence" value="ECO:0007669"/>
    <property type="project" value="UniProtKB-KW"/>
</dbReference>
<dbReference type="EMBL" id="LBVV01000021">
    <property type="protein sequence ID" value="KKQ93380.1"/>
    <property type="molecule type" value="Genomic_DNA"/>
</dbReference>
<accession>A0A0G0LZC6</accession>
<dbReference type="CDD" id="cd16964">
    <property type="entry name" value="YqgF"/>
    <property type="match status" value="1"/>
</dbReference>
<dbReference type="AlphaFoldDB" id="A0A0G0LZC6"/>
<evidence type="ECO:0000259" key="6">
    <source>
        <dbReference type="SMART" id="SM00732"/>
    </source>
</evidence>
<gene>
    <name evidence="7" type="ORF">UT18_C0021G0004</name>
</gene>
<dbReference type="EC" id="3.1.-.-" evidence="5"/>
<organism evidence="7 8">
    <name type="scientific">candidate division CPR2 bacterium GW2011_GWC2_39_10</name>
    <dbReference type="NCBI Taxonomy" id="1618345"/>
    <lineage>
        <taxon>Bacteria</taxon>
        <taxon>Bacteria division CPR2</taxon>
    </lineage>
</organism>
<dbReference type="NCBIfam" id="TIGR00250">
    <property type="entry name" value="RNAse_H_YqgF"/>
    <property type="match status" value="1"/>
</dbReference>
<dbReference type="InterPro" id="IPR006641">
    <property type="entry name" value="YqgF/RNaseH-like_dom"/>
</dbReference>
<keyword evidence="4 5" id="KW-0378">Hydrolase</keyword>
<keyword evidence="1 5" id="KW-0963">Cytoplasm</keyword>
<feature type="domain" description="YqgF/RNase H-like" evidence="6">
    <location>
        <begin position="1"/>
        <end position="98"/>
    </location>
</feature>
<comment type="function">
    <text evidence="5">Could be a nuclease involved in processing of the 5'-end of pre-16S rRNA.</text>
</comment>
<dbReference type="InterPro" id="IPR012337">
    <property type="entry name" value="RNaseH-like_sf"/>
</dbReference>
<evidence type="ECO:0000256" key="4">
    <source>
        <dbReference type="ARBA" id="ARBA00022801"/>
    </source>
</evidence>
<name>A0A0G0LZC6_UNCC2</name>
<evidence type="ECO:0000256" key="3">
    <source>
        <dbReference type="ARBA" id="ARBA00022722"/>
    </source>
</evidence>